<feature type="transmembrane region" description="Helical" evidence="1">
    <location>
        <begin position="210"/>
        <end position="230"/>
    </location>
</feature>
<keyword evidence="1" id="KW-0472">Membrane</keyword>
<organism evidence="3 4">
    <name type="scientific">Mesoterricola sediminis</name>
    <dbReference type="NCBI Taxonomy" id="2927980"/>
    <lineage>
        <taxon>Bacteria</taxon>
        <taxon>Pseudomonadati</taxon>
        <taxon>Acidobacteriota</taxon>
        <taxon>Holophagae</taxon>
        <taxon>Holophagales</taxon>
        <taxon>Holophagaceae</taxon>
        <taxon>Mesoterricola</taxon>
    </lineage>
</organism>
<feature type="domain" description="Acyltransferase 3" evidence="2">
    <location>
        <begin position="3"/>
        <end position="321"/>
    </location>
</feature>
<feature type="transmembrane region" description="Helical" evidence="1">
    <location>
        <begin position="115"/>
        <end position="139"/>
    </location>
</feature>
<dbReference type="InterPro" id="IPR050879">
    <property type="entry name" value="Acyltransferase_3"/>
</dbReference>
<keyword evidence="4" id="KW-1185">Reference proteome</keyword>
<name>A0AA48KEZ6_9BACT</name>
<protein>
    <submittedName>
        <fullName evidence="3">Acyltransferase</fullName>
    </submittedName>
</protein>
<evidence type="ECO:0000313" key="3">
    <source>
        <dbReference type="EMBL" id="BDU75953.1"/>
    </source>
</evidence>
<proteinExistence type="predicted"/>
<dbReference type="KEGG" id="msea:METESE_09110"/>
<reference evidence="3" key="1">
    <citation type="journal article" date="2023" name="Int. J. Syst. Evol. Microbiol.">
        <title>Mesoterricola silvestris gen. nov., sp. nov., Mesoterricola sediminis sp. nov., Geothrix oryzae sp. nov., Geothrix edaphica sp. nov., Geothrix rubra sp. nov., and Geothrix limicola sp. nov., six novel members of Acidobacteriota isolated from soils.</title>
        <authorList>
            <person name="Itoh H."/>
            <person name="Sugisawa Y."/>
            <person name="Mise K."/>
            <person name="Xu Z."/>
            <person name="Kuniyasu M."/>
            <person name="Ushijima N."/>
            <person name="Kawano K."/>
            <person name="Kobayashi E."/>
            <person name="Shiratori Y."/>
            <person name="Masuda Y."/>
            <person name="Senoo K."/>
        </authorList>
    </citation>
    <scope>NUCLEOTIDE SEQUENCE</scope>
    <source>
        <strain evidence="3">W786</strain>
    </source>
</reference>
<feature type="transmembrane region" description="Helical" evidence="1">
    <location>
        <begin position="30"/>
        <end position="53"/>
    </location>
</feature>
<feature type="transmembrane region" description="Helical" evidence="1">
    <location>
        <begin position="299"/>
        <end position="323"/>
    </location>
</feature>
<sequence>MAFAVALYHFGYWFPILRQGEFAADTAKKIGVYGVEGFFVVSGFCFFHLYGAGLLTGRGARVFFTKRFFRIAPLFYLAIALNAAFGFTGGGVPYSGRMLLENATLTFGLFHPNHALVLGGWSVGLEFVFYFALPFLAWAAVRWRPFLTLATLVLLALSLPWTYRWVPQAPMAGDMKFHTYVAVANHGFLFLAGGLIAQARARWPIRLPRWAFLLLAGGLAAVFLLKHRHFYDDFTIMVGTTRYLFCLLSVAAVAVAAFYEAPDSPVKTVGRYLGDISYSVYILHPLVREGMERLHPGGWAPWPGFLLAVALTLGLSTLTYRFLERPLMALGKRWSAA</sequence>
<dbReference type="Proteomes" id="UP001228113">
    <property type="component" value="Chromosome"/>
</dbReference>
<feature type="transmembrane region" description="Helical" evidence="1">
    <location>
        <begin position="269"/>
        <end position="287"/>
    </location>
</feature>
<dbReference type="GO" id="GO:0016747">
    <property type="term" value="F:acyltransferase activity, transferring groups other than amino-acyl groups"/>
    <property type="evidence" value="ECO:0007669"/>
    <property type="project" value="InterPro"/>
</dbReference>
<evidence type="ECO:0000256" key="1">
    <source>
        <dbReference type="SAM" id="Phobius"/>
    </source>
</evidence>
<feature type="transmembrane region" description="Helical" evidence="1">
    <location>
        <begin position="74"/>
        <end position="95"/>
    </location>
</feature>
<feature type="transmembrane region" description="Helical" evidence="1">
    <location>
        <begin position="177"/>
        <end position="198"/>
    </location>
</feature>
<keyword evidence="3" id="KW-0012">Acyltransferase</keyword>
<dbReference type="AlphaFoldDB" id="A0AA48KEZ6"/>
<dbReference type="InterPro" id="IPR002656">
    <property type="entry name" value="Acyl_transf_3_dom"/>
</dbReference>
<dbReference type="GO" id="GO:0000271">
    <property type="term" value="P:polysaccharide biosynthetic process"/>
    <property type="evidence" value="ECO:0007669"/>
    <property type="project" value="TreeGrafter"/>
</dbReference>
<gene>
    <name evidence="3" type="ORF">METESE_09110</name>
</gene>
<keyword evidence="3" id="KW-0808">Transferase</keyword>
<dbReference type="GO" id="GO:0016020">
    <property type="term" value="C:membrane"/>
    <property type="evidence" value="ECO:0007669"/>
    <property type="project" value="TreeGrafter"/>
</dbReference>
<keyword evidence="1" id="KW-0812">Transmembrane</keyword>
<evidence type="ECO:0000259" key="2">
    <source>
        <dbReference type="Pfam" id="PF01757"/>
    </source>
</evidence>
<dbReference type="PANTHER" id="PTHR23028">
    <property type="entry name" value="ACETYLTRANSFERASE"/>
    <property type="match status" value="1"/>
</dbReference>
<evidence type="ECO:0000313" key="4">
    <source>
        <dbReference type="Proteomes" id="UP001228113"/>
    </source>
</evidence>
<dbReference type="PANTHER" id="PTHR23028:SF53">
    <property type="entry name" value="ACYL_TRANSF_3 DOMAIN-CONTAINING PROTEIN"/>
    <property type="match status" value="1"/>
</dbReference>
<feature type="transmembrane region" description="Helical" evidence="1">
    <location>
        <begin position="242"/>
        <end position="262"/>
    </location>
</feature>
<accession>A0AA48KEZ6</accession>
<dbReference type="EMBL" id="AP027081">
    <property type="protein sequence ID" value="BDU75953.1"/>
    <property type="molecule type" value="Genomic_DNA"/>
</dbReference>
<dbReference type="Pfam" id="PF01757">
    <property type="entry name" value="Acyl_transf_3"/>
    <property type="match status" value="1"/>
</dbReference>
<keyword evidence="1" id="KW-1133">Transmembrane helix</keyword>
<feature type="transmembrane region" description="Helical" evidence="1">
    <location>
        <begin position="146"/>
        <end position="165"/>
    </location>
</feature>